<evidence type="ECO:0000259" key="3">
    <source>
        <dbReference type="Pfam" id="PF01103"/>
    </source>
</evidence>
<evidence type="ECO:0000256" key="2">
    <source>
        <dbReference type="ARBA" id="ARBA00023136"/>
    </source>
</evidence>
<evidence type="ECO:0000256" key="1">
    <source>
        <dbReference type="ARBA" id="ARBA00004370"/>
    </source>
</evidence>
<gene>
    <name evidence="4" type="ORF">GCM10023183_05940</name>
</gene>
<reference evidence="5" key="1">
    <citation type="journal article" date="2019" name="Int. J. Syst. Evol. Microbiol.">
        <title>The Global Catalogue of Microorganisms (GCM) 10K type strain sequencing project: providing services to taxonomists for standard genome sequencing and annotation.</title>
        <authorList>
            <consortium name="The Broad Institute Genomics Platform"/>
            <consortium name="The Broad Institute Genome Sequencing Center for Infectious Disease"/>
            <person name="Wu L."/>
            <person name="Ma J."/>
        </authorList>
    </citation>
    <scope>NUCLEOTIDE SEQUENCE [LARGE SCALE GENOMIC DNA]</scope>
    <source>
        <strain evidence="5">JCM 17917</strain>
    </source>
</reference>
<protein>
    <recommendedName>
        <fullName evidence="3">Bacterial surface antigen (D15) domain-containing protein</fullName>
    </recommendedName>
</protein>
<dbReference type="Proteomes" id="UP001501844">
    <property type="component" value="Unassembled WGS sequence"/>
</dbReference>
<evidence type="ECO:0000313" key="5">
    <source>
        <dbReference type="Proteomes" id="UP001501844"/>
    </source>
</evidence>
<dbReference type="InterPro" id="IPR000184">
    <property type="entry name" value="Bac_surfAg_D15"/>
</dbReference>
<evidence type="ECO:0000313" key="4">
    <source>
        <dbReference type="EMBL" id="GAA4297898.1"/>
    </source>
</evidence>
<organism evidence="4 5">
    <name type="scientific">Nibribacter koreensis</name>
    <dbReference type="NCBI Taxonomy" id="1084519"/>
    <lineage>
        <taxon>Bacteria</taxon>
        <taxon>Pseudomonadati</taxon>
        <taxon>Bacteroidota</taxon>
        <taxon>Cytophagia</taxon>
        <taxon>Cytophagales</taxon>
        <taxon>Hymenobacteraceae</taxon>
        <taxon>Nibribacter</taxon>
    </lineage>
</organism>
<comment type="caution">
    <text evidence="4">The sequence shown here is derived from an EMBL/GenBank/DDBJ whole genome shotgun (WGS) entry which is preliminary data.</text>
</comment>
<dbReference type="EMBL" id="BAABGX010000001">
    <property type="protein sequence ID" value="GAA4297898.1"/>
    <property type="molecule type" value="Genomic_DNA"/>
</dbReference>
<sequence>MAQETPPPLPPDSLQVVHKDTVTILKKDTVQTLQDDTLKATKNKWDIFPFVYYTPETQFAFGLKAIYVQKFAGSTAKDRPTSYPLTLTYTTQKQIIVNANADIWKQHNAVHMQGWLGYSIYPYFFYGIGNDTQEEAEEEFTSRIFDAYAQYEKKVFGNVYVGGRYEFRNETIPTVTEEGELIKGEIAGSKGTRASGLGPVMSYDTRDHLYYPRKGAFHQVSYLLFNKALGSESNFSRYRLDLRKYIGIKRSVLAGQAFYNFTTGDTPFQYLSYLGGGNVLRGFLEARYRDRHAMVYQVEYRMPLFKRMGLVGFAATGQVVHSLKDYSFNDQHLAAGSGLRYRLNPEGMNVRMDVAVSKAGNYVYFSVNEAF</sequence>
<dbReference type="Gene3D" id="2.40.160.50">
    <property type="entry name" value="membrane protein fhac: a member of the omp85/tpsb transporter family"/>
    <property type="match status" value="1"/>
</dbReference>
<keyword evidence="2" id="KW-0472">Membrane</keyword>
<feature type="domain" description="Bacterial surface antigen (D15)" evidence="3">
    <location>
        <begin position="193"/>
        <end position="356"/>
    </location>
</feature>
<dbReference type="Pfam" id="PF01103">
    <property type="entry name" value="Omp85"/>
    <property type="match status" value="1"/>
</dbReference>
<name>A0ABP8F8V2_9BACT</name>
<accession>A0ABP8F8V2</accession>
<proteinExistence type="predicted"/>
<comment type="subcellular location">
    <subcellularLocation>
        <location evidence="1">Membrane</location>
    </subcellularLocation>
</comment>
<keyword evidence="5" id="KW-1185">Reference proteome</keyword>